<keyword evidence="1" id="KW-0472">Membrane</keyword>
<accession>A0ABU3CZ68</accession>
<protein>
    <recommendedName>
        <fullName evidence="4">DUF2721 domain-containing protein</fullName>
    </recommendedName>
</protein>
<keyword evidence="3" id="KW-1185">Reference proteome</keyword>
<dbReference type="Proteomes" id="UP001248819">
    <property type="component" value="Unassembled WGS sequence"/>
</dbReference>
<sequence length="145" mass="16591">MNNSHTDILLNNILSDAGNFSLVIFGFSATLFTVLYSFIIGRREQLKEISDRIKNGEKDILLTQRKTNAVTYINSLRNLNRHLIVSLFLSLGNYIATIISKYIQFDSEIKILLIIIFSTLGIGILIHIIFLLIKTVRKYRKSTKV</sequence>
<keyword evidence="1" id="KW-1133">Transmembrane helix</keyword>
<feature type="transmembrane region" description="Helical" evidence="1">
    <location>
        <begin position="20"/>
        <end position="40"/>
    </location>
</feature>
<organism evidence="2 3">
    <name type="scientific">Autumnicola edwardsiae</name>
    <dbReference type="NCBI Taxonomy" id="3075594"/>
    <lineage>
        <taxon>Bacteria</taxon>
        <taxon>Pseudomonadati</taxon>
        <taxon>Bacteroidota</taxon>
        <taxon>Flavobacteriia</taxon>
        <taxon>Flavobacteriales</taxon>
        <taxon>Flavobacteriaceae</taxon>
        <taxon>Autumnicola</taxon>
    </lineage>
</organism>
<gene>
    <name evidence="2" type="ORF">RM529_15465</name>
</gene>
<keyword evidence="1" id="KW-0812">Transmembrane</keyword>
<proteinExistence type="predicted"/>
<evidence type="ECO:0000256" key="1">
    <source>
        <dbReference type="SAM" id="Phobius"/>
    </source>
</evidence>
<feature type="transmembrane region" description="Helical" evidence="1">
    <location>
        <begin position="83"/>
        <end position="103"/>
    </location>
</feature>
<reference evidence="2 3" key="1">
    <citation type="submission" date="2023-09" db="EMBL/GenBank/DDBJ databases">
        <authorList>
            <person name="Rey-Velasco X."/>
        </authorList>
    </citation>
    <scope>NUCLEOTIDE SEQUENCE [LARGE SCALE GENOMIC DNA]</scope>
    <source>
        <strain evidence="2 3">F297</strain>
    </source>
</reference>
<evidence type="ECO:0000313" key="2">
    <source>
        <dbReference type="EMBL" id="MDT0651553.1"/>
    </source>
</evidence>
<evidence type="ECO:0000313" key="3">
    <source>
        <dbReference type="Proteomes" id="UP001248819"/>
    </source>
</evidence>
<name>A0ABU3CZ68_9FLAO</name>
<dbReference type="RefSeq" id="WP_311485655.1">
    <property type="nucleotide sequence ID" value="NZ_JAVRHP010000129.1"/>
</dbReference>
<feature type="transmembrane region" description="Helical" evidence="1">
    <location>
        <begin position="109"/>
        <end position="133"/>
    </location>
</feature>
<dbReference type="EMBL" id="JAVRHP010000129">
    <property type="protein sequence ID" value="MDT0651553.1"/>
    <property type="molecule type" value="Genomic_DNA"/>
</dbReference>
<comment type="caution">
    <text evidence="2">The sequence shown here is derived from an EMBL/GenBank/DDBJ whole genome shotgun (WGS) entry which is preliminary data.</text>
</comment>
<evidence type="ECO:0008006" key="4">
    <source>
        <dbReference type="Google" id="ProtNLM"/>
    </source>
</evidence>